<dbReference type="PRINTS" id="PR00252">
    <property type="entry name" value="NRIONCHANNEL"/>
</dbReference>
<dbReference type="InterPro" id="IPR006202">
    <property type="entry name" value="Neur_chan_lig-bd"/>
</dbReference>
<feature type="domain" description="Neurotransmitter-gated ion-channel transmembrane" evidence="13">
    <location>
        <begin position="291"/>
        <end position="367"/>
    </location>
</feature>
<accession>A0A553PG29</accession>
<evidence type="ECO:0000256" key="11">
    <source>
        <dbReference type="RuleBase" id="RU000687"/>
    </source>
</evidence>
<evidence type="ECO:0000313" key="14">
    <source>
        <dbReference type="EMBL" id="TRY76623.1"/>
    </source>
</evidence>
<evidence type="ECO:0000256" key="7">
    <source>
        <dbReference type="ARBA" id="ARBA00022989"/>
    </source>
</evidence>
<dbReference type="GO" id="GO:0005886">
    <property type="term" value="C:plasma membrane"/>
    <property type="evidence" value="ECO:0007669"/>
    <property type="project" value="UniProtKB-SubCell"/>
</dbReference>
<dbReference type="GO" id="GO:0004888">
    <property type="term" value="F:transmembrane signaling receptor activity"/>
    <property type="evidence" value="ECO:0007669"/>
    <property type="project" value="InterPro"/>
</dbReference>
<dbReference type="GO" id="GO:0005254">
    <property type="term" value="F:chloride channel activity"/>
    <property type="evidence" value="ECO:0007669"/>
    <property type="project" value="UniProtKB-ARBA"/>
</dbReference>
<evidence type="ECO:0000256" key="3">
    <source>
        <dbReference type="ARBA" id="ARBA00022448"/>
    </source>
</evidence>
<evidence type="ECO:0000256" key="8">
    <source>
        <dbReference type="ARBA" id="ARBA00023065"/>
    </source>
</evidence>
<dbReference type="PROSITE" id="PS00236">
    <property type="entry name" value="NEUROTR_ION_CHANNEL"/>
    <property type="match status" value="1"/>
</dbReference>
<keyword evidence="8 11" id="KW-0406">Ion transport</keyword>
<reference evidence="14 15" key="1">
    <citation type="journal article" date="2018" name="Nat. Ecol. Evol.">
        <title>Genomic signatures of mitonuclear coevolution across populations of Tigriopus californicus.</title>
        <authorList>
            <person name="Barreto F.S."/>
            <person name="Watson E.T."/>
            <person name="Lima T.G."/>
            <person name="Willett C.S."/>
            <person name="Edmands S."/>
            <person name="Li W."/>
            <person name="Burton R.S."/>
        </authorList>
    </citation>
    <scope>NUCLEOTIDE SEQUENCE [LARGE SCALE GENOMIC DNA]</scope>
    <source>
        <strain evidence="14 15">San Diego</strain>
    </source>
</reference>
<protein>
    <recommendedName>
        <fullName evidence="16">Neurotransmitter-gated ion-channel ligand-binding domain-containing protein</fullName>
    </recommendedName>
</protein>
<dbReference type="SUPFAM" id="SSF63712">
    <property type="entry name" value="Nicotinic receptor ligand binding domain-like"/>
    <property type="match status" value="1"/>
</dbReference>
<dbReference type="InterPro" id="IPR006029">
    <property type="entry name" value="Neurotrans-gated_channel_TM"/>
</dbReference>
<organism evidence="14 15">
    <name type="scientific">Tigriopus californicus</name>
    <name type="common">Marine copepod</name>
    <dbReference type="NCBI Taxonomy" id="6832"/>
    <lineage>
        <taxon>Eukaryota</taxon>
        <taxon>Metazoa</taxon>
        <taxon>Ecdysozoa</taxon>
        <taxon>Arthropoda</taxon>
        <taxon>Crustacea</taxon>
        <taxon>Multicrustacea</taxon>
        <taxon>Hexanauplia</taxon>
        <taxon>Copepoda</taxon>
        <taxon>Harpacticoida</taxon>
        <taxon>Harpacticidae</taxon>
        <taxon>Tigriopus</taxon>
    </lineage>
</organism>
<keyword evidence="6" id="KW-0732">Signal</keyword>
<dbReference type="Proteomes" id="UP000318571">
    <property type="component" value="Chromosome 5"/>
</dbReference>
<evidence type="ECO:0000259" key="12">
    <source>
        <dbReference type="Pfam" id="PF02931"/>
    </source>
</evidence>
<dbReference type="STRING" id="6832.A0A553PG29"/>
<dbReference type="CDD" id="cd19049">
    <property type="entry name" value="LGIC_TM_anion"/>
    <property type="match status" value="1"/>
</dbReference>
<evidence type="ECO:0000256" key="1">
    <source>
        <dbReference type="ARBA" id="ARBA00004141"/>
    </source>
</evidence>
<evidence type="ECO:0000256" key="4">
    <source>
        <dbReference type="ARBA" id="ARBA00022475"/>
    </source>
</evidence>
<keyword evidence="10 11" id="KW-0407">Ion channel</keyword>
<dbReference type="InterPro" id="IPR006201">
    <property type="entry name" value="Neur_channel"/>
</dbReference>
<keyword evidence="15" id="KW-1185">Reference proteome</keyword>
<dbReference type="InterPro" id="IPR038050">
    <property type="entry name" value="Neuro_actylchol_rec"/>
</dbReference>
<dbReference type="Gene3D" id="1.20.58.390">
    <property type="entry name" value="Neurotransmitter-gated ion-channel transmembrane domain"/>
    <property type="match status" value="1"/>
</dbReference>
<name>A0A553PG29_TIGCA</name>
<comment type="caution">
    <text evidence="14">The sequence shown here is derived from an EMBL/GenBank/DDBJ whole genome shotgun (WGS) entry which is preliminary data.</text>
</comment>
<dbReference type="Gene3D" id="2.70.170.10">
    <property type="entry name" value="Neurotransmitter-gated ion-channel ligand-binding domain"/>
    <property type="match status" value="1"/>
</dbReference>
<comment type="caution">
    <text evidence="11">Lacks conserved residue(s) required for the propagation of feature annotation.</text>
</comment>
<evidence type="ECO:0000313" key="15">
    <source>
        <dbReference type="Proteomes" id="UP000318571"/>
    </source>
</evidence>
<gene>
    <name evidence="14" type="ORF">TCAL_16006</name>
</gene>
<dbReference type="PANTHER" id="PTHR18945">
    <property type="entry name" value="NEUROTRANSMITTER GATED ION CHANNEL"/>
    <property type="match status" value="1"/>
</dbReference>
<evidence type="ECO:0000256" key="9">
    <source>
        <dbReference type="ARBA" id="ARBA00023136"/>
    </source>
</evidence>
<keyword evidence="9 11" id="KW-0472">Membrane</keyword>
<dbReference type="InterPro" id="IPR018000">
    <property type="entry name" value="Neurotransmitter_ion_chnl_CS"/>
</dbReference>
<feature type="transmembrane region" description="Helical" evidence="11">
    <location>
        <begin position="291"/>
        <end position="310"/>
    </location>
</feature>
<comment type="similarity">
    <text evidence="11">Belongs to the ligand-gated ion channel (TC 1.A.9) family.</text>
</comment>
<feature type="domain" description="Neurotransmitter-gated ion-channel ligand-binding" evidence="12">
    <location>
        <begin position="108"/>
        <end position="267"/>
    </location>
</feature>
<dbReference type="Pfam" id="PF02932">
    <property type="entry name" value="Neur_chan_memb"/>
    <property type="match status" value="1"/>
</dbReference>
<dbReference type="InterPro" id="IPR036734">
    <property type="entry name" value="Neur_chan_lig-bd_sf"/>
</dbReference>
<evidence type="ECO:0000256" key="5">
    <source>
        <dbReference type="ARBA" id="ARBA00022692"/>
    </source>
</evidence>
<dbReference type="InterPro" id="IPR006028">
    <property type="entry name" value="GABAA/Glycine_rcpt"/>
</dbReference>
<evidence type="ECO:0000256" key="10">
    <source>
        <dbReference type="ARBA" id="ARBA00023303"/>
    </source>
</evidence>
<feature type="transmembrane region" description="Helical" evidence="11">
    <location>
        <begin position="349"/>
        <end position="371"/>
    </location>
</feature>
<evidence type="ECO:0008006" key="16">
    <source>
        <dbReference type="Google" id="ProtNLM"/>
    </source>
</evidence>
<keyword evidence="3 11" id="KW-0813">Transport</keyword>
<evidence type="ECO:0000256" key="2">
    <source>
        <dbReference type="ARBA" id="ARBA00004236"/>
    </source>
</evidence>
<dbReference type="EMBL" id="VCGU01000004">
    <property type="protein sequence ID" value="TRY76623.1"/>
    <property type="molecule type" value="Genomic_DNA"/>
</dbReference>
<feature type="transmembrane region" description="Helical" evidence="11">
    <location>
        <begin position="411"/>
        <end position="430"/>
    </location>
</feature>
<evidence type="ECO:0000256" key="6">
    <source>
        <dbReference type="ARBA" id="ARBA00022729"/>
    </source>
</evidence>
<comment type="subcellular location">
    <subcellularLocation>
        <location evidence="2">Cell membrane</location>
    </subcellularLocation>
    <subcellularLocation>
        <location evidence="1">Membrane</location>
        <topology evidence="1">Multi-pass membrane protein</topology>
    </subcellularLocation>
</comment>
<dbReference type="OMA" id="CCNTSID"/>
<dbReference type="Pfam" id="PF02931">
    <property type="entry name" value="Neur_chan_LBD"/>
    <property type="match status" value="1"/>
</dbReference>
<dbReference type="AlphaFoldDB" id="A0A553PG29"/>
<evidence type="ECO:0000259" key="13">
    <source>
        <dbReference type="Pfam" id="PF02932"/>
    </source>
</evidence>
<dbReference type="SUPFAM" id="SSF90112">
    <property type="entry name" value="Neurotransmitter-gated ion-channel transmembrane pore"/>
    <property type="match status" value="1"/>
</dbReference>
<dbReference type="PRINTS" id="PR00253">
    <property type="entry name" value="GABAARECEPTR"/>
</dbReference>
<keyword evidence="5 11" id="KW-0812">Transmembrane</keyword>
<dbReference type="GO" id="GO:0005230">
    <property type="term" value="F:extracellular ligand-gated monoatomic ion channel activity"/>
    <property type="evidence" value="ECO:0007669"/>
    <property type="project" value="InterPro"/>
</dbReference>
<dbReference type="GO" id="GO:0099095">
    <property type="term" value="F:ligand-gated monoatomic anion channel activity"/>
    <property type="evidence" value="ECO:0007669"/>
    <property type="project" value="UniProtKB-ARBA"/>
</dbReference>
<keyword evidence="7 11" id="KW-1133">Transmembrane helix</keyword>
<dbReference type="InterPro" id="IPR036719">
    <property type="entry name" value="Neuro-gated_channel_TM_sf"/>
</dbReference>
<sequence>MAEVNSFSLGVCFPGFQANLSPSVNQNLNFLTSCAKGVAVQDLSSRESDVKNMNWSVSAFLTFLGTLLSLGVMPAWGSASGYCDGEEFHLLPDANMTTIFYPNVEIPKDYEINELPNRRCSNKPFVLNVSVNLADIVSINEKEHMITLETTLGLSWYDRRIQVHIPTDGGQAREYILINRNPIGSIWFPDIFLDHAKDIRRPSYGIPTTFLRAYNDSKLYYSSRVNYDMVCHMSFEDYPVDTQVCDVLFESWSYTYDRMMYKWDIEHSSEYPGVRLRLVLKRNISYHLLRTYLPSLLFVTLSWFSMFVPLNHVPGRVGMGMTSLLTTATMFGALTSKTPPISYSTKLDVWFVACITFGFLALFEFTIEIVYRYYWQKIPRIPLFKEKPNKSTLTKQEKAIRTDAVLLRMELWGAALLLMGFIIFNIYYWVDLYQTYTRPVKQFTEEDVP</sequence>
<proteinExistence type="inferred from homology"/>
<keyword evidence="4" id="KW-1003">Cell membrane</keyword>